<feature type="region of interest" description="Disordered" evidence="1">
    <location>
        <begin position="217"/>
        <end position="239"/>
    </location>
</feature>
<comment type="caution">
    <text evidence="3">The sequence shown here is derived from an EMBL/GenBank/DDBJ whole genome shotgun (WGS) entry which is preliminary data.</text>
</comment>
<evidence type="ECO:0000256" key="2">
    <source>
        <dbReference type="SAM" id="SignalP"/>
    </source>
</evidence>
<dbReference type="AlphaFoldDB" id="A0A843TSE3"/>
<evidence type="ECO:0000256" key="1">
    <source>
        <dbReference type="SAM" id="MobiDB-lite"/>
    </source>
</evidence>
<evidence type="ECO:0000313" key="3">
    <source>
        <dbReference type="EMBL" id="MQL75502.1"/>
    </source>
</evidence>
<reference evidence="3" key="1">
    <citation type="submission" date="2017-07" db="EMBL/GenBank/DDBJ databases">
        <title>Taro Niue Genome Assembly and Annotation.</title>
        <authorList>
            <person name="Atibalentja N."/>
            <person name="Keating K."/>
            <person name="Fields C.J."/>
        </authorList>
    </citation>
    <scope>NUCLEOTIDE SEQUENCE</scope>
    <source>
        <strain evidence="3">Niue_2</strain>
        <tissue evidence="3">Leaf</tissue>
    </source>
</reference>
<evidence type="ECO:0000313" key="4">
    <source>
        <dbReference type="Proteomes" id="UP000652761"/>
    </source>
</evidence>
<name>A0A843TSE3_COLES</name>
<proteinExistence type="predicted"/>
<dbReference type="EMBL" id="NMUH01000254">
    <property type="protein sequence ID" value="MQL75502.1"/>
    <property type="molecule type" value="Genomic_DNA"/>
</dbReference>
<keyword evidence="2" id="KW-0732">Signal</keyword>
<feature type="chain" id="PRO_5032364986" evidence="2">
    <location>
        <begin position="22"/>
        <end position="239"/>
    </location>
</feature>
<protein>
    <submittedName>
        <fullName evidence="3">Uncharacterized protein</fullName>
    </submittedName>
</protein>
<sequence>MWCVPLCLHGLWFGIPCEALARSREADSDQIRYWFNGLGRGVPSHNTSWEAHLNHVSSLASSVGTNKRPCTLLERLIFMRPAHPYPHWGGYVEAHVRTGYRLPSSLSGGPFGSDPNKKTPPHLGAVCGNDINHDSRTFLFLEPRQQGDEISTVVCGLTRQSPPVDVAVATSGAAGDVPATAVPATALEIAELWGQMHHLVGIYQGLQAQLAIQPALTVPPPPEQQAELSRRRSRTPQAP</sequence>
<keyword evidence="4" id="KW-1185">Reference proteome</keyword>
<feature type="signal peptide" evidence="2">
    <location>
        <begin position="1"/>
        <end position="21"/>
    </location>
</feature>
<dbReference type="Proteomes" id="UP000652761">
    <property type="component" value="Unassembled WGS sequence"/>
</dbReference>
<accession>A0A843TSE3</accession>
<organism evidence="3 4">
    <name type="scientific">Colocasia esculenta</name>
    <name type="common">Wild taro</name>
    <name type="synonym">Arum esculentum</name>
    <dbReference type="NCBI Taxonomy" id="4460"/>
    <lineage>
        <taxon>Eukaryota</taxon>
        <taxon>Viridiplantae</taxon>
        <taxon>Streptophyta</taxon>
        <taxon>Embryophyta</taxon>
        <taxon>Tracheophyta</taxon>
        <taxon>Spermatophyta</taxon>
        <taxon>Magnoliopsida</taxon>
        <taxon>Liliopsida</taxon>
        <taxon>Araceae</taxon>
        <taxon>Aroideae</taxon>
        <taxon>Colocasieae</taxon>
        <taxon>Colocasia</taxon>
    </lineage>
</organism>
<gene>
    <name evidence="3" type="ORF">Taro_007893</name>
</gene>